<dbReference type="RefSeq" id="WP_093919126.1">
    <property type="nucleotide sequence ID" value="NZ_FONW01000002.1"/>
</dbReference>
<protein>
    <submittedName>
        <fullName evidence="2">Gliding motility-associated C-terminal domain-containing protein</fullName>
    </submittedName>
</protein>
<dbReference type="Gene3D" id="2.60.40.4070">
    <property type="match status" value="1"/>
</dbReference>
<feature type="chain" id="PRO_5011750228" evidence="1">
    <location>
        <begin position="25"/>
        <end position="426"/>
    </location>
</feature>
<gene>
    <name evidence="2" type="ORF">SAMN05216283_102471</name>
</gene>
<feature type="signal peptide" evidence="1">
    <location>
        <begin position="1"/>
        <end position="24"/>
    </location>
</feature>
<evidence type="ECO:0000256" key="1">
    <source>
        <dbReference type="SAM" id="SignalP"/>
    </source>
</evidence>
<dbReference type="Proteomes" id="UP000198964">
    <property type="component" value="Unassembled WGS sequence"/>
</dbReference>
<keyword evidence="3" id="KW-1185">Reference proteome</keyword>
<evidence type="ECO:0000313" key="3">
    <source>
        <dbReference type="Proteomes" id="UP000198964"/>
    </source>
</evidence>
<name>A0A1I2FI15_9BACT</name>
<dbReference type="AlphaFoldDB" id="A0A1I2FI15"/>
<sequence>MKLMPKLQVVFLFIYCFSSLFVNAQISSEADDMVPTEYSSGAQDQIYIFCTAPNEQAGMLKADAPGGGAASFEWGKYNSATGSFDVFLTENSGSSSSTVNNLADGGYRVTVTEGTESTVYTAWVMNSWYTATAEVSESTCDYFQLTAAFEEANLTYYDLPTGQAKTLFKDVKAKWMVDGLEISSLLSPQIYGPPAENTNYVLTVYDRFGCQVEVPVTYQSVVTEASFTANPSQGDAPLEVAFTSTSKNADEYEWFFFRERGELIEEGQAGGVVDSILQTAIDPNPTFVFEKTGSYEVKLVTIKNNGDFACTDTVYLDGYIEVDESDLFVPNVFTPNGDGDNDEFVVAFKSMQSVDIQIFNRWGRKVHVWKSSNIRNSEEAQKEAVWDGRIGGRLASPGVYYYVVEAKGRDGKAHNDHGFVHLFREK</sequence>
<keyword evidence="1" id="KW-0732">Signal</keyword>
<proteinExistence type="predicted"/>
<reference evidence="2 3" key="1">
    <citation type="submission" date="2016-10" db="EMBL/GenBank/DDBJ databases">
        <authorList>
            <person name="de Groot N.N."/>
        </authorList>
    </citation>
    <scope>NUCLEOTIDE SEQUENCE [LARGE SCALE GENOMIC DNA]</scope>
    <source>
        <strain evidence="2 3">CGMCC 1.9156</strain>
    </source>
</reference>
<dbReference type="Gene3D" id="2.60.40.10">
    <property type="entry name" value="Immunoglobulins"/>
    <property type="match status" value="1"/>
</dbReference>
<dbReference type="NCBIfam" id="TIGR04131">
    <property type="entry name" value="Bac_Flav_CTERM"/>
    <property type="match status" value="1"/>
</dbReference>
<evidence type="ECO:0000313" key="2">
    <source>
        <dbReference type="EMBL" id="SFF04081.1"/>
    </source>
</evidence>
<dbReference type="STRING" id="655355.SAMN05216283_102471"/>
<dbReference type="InterPro" id="IPR035986">
    <property type="entry name" value="PKD_dom_sf"/>
</dbReference>
<accession>A0A1I2FI15</accession>
<organism evidence="2 3">
    <name type="scientific">Sunxiuqinia elliptica</name>
    <dbReference type="NCBI Taxonomy" id="655355"/>
    <lineage>
        <taxon>Bacteria</taxon>
        <taxon>Pseudomonadati</taxon>
        <taxon>Bacteroidota</taxon>
        <taxon>Bacteroidia</taxon>
        <taxon>Marinilabiliales</taxon>
        <taxon>Prolixibacteraceae</taxon>
        <taxon>Sunxiuqinia</taxon>
    </lineage>
</organism>
<dbReference type="Pfam" id="PF13585">
    <property type="entry name" value="CHU_C"/>
    <property type="match status" value="1"/>
</dbReference>
<dbReference type="InterPro" id="IPR026341">
    <property type="entry name" value="T9SS_type_B"/>
</dbReference>
<dbReference type="EMBL" id="FONW01000002">
    <property type="protein sequence ID" value="SFF04081.1"/>
    <property type="molecule type" value="Genomic_DNA"/>
</dbReference>
<dbReference type="InterPro" id="IPR013783">
    <property type="entry name" value="Ig-like_fold"/>
</dbReference>
<dbReference type="SUPFAM" id="SSF49299">
    <property type="entry name" value="PKD domain"/>
    <property type="match status" value="1"/>
</dbReference>